<dbReference type="InterPro" id="IPR054465">
    <property type="entry name" value="Integrase_p58-like_C"/>
</dbReference>
<dbReference type="EMBL" id="BMAV01021115">
    <property type="protein sequence ID" value="GFY75052.1"/>
    <property type="molecule type" value="Genomic_DNA"/>
</dbReference>
<comment type="caution">
    <text evidence="2">The sequence shown here is derived from an EMBL/GenBank/DDBJ whole genome shotgun (WGS) entry which is preliminary data.</text>
</comment>
<dbReference type="AlphaFoldDB" id="A0A8X7CSI8"/>
<evidence type="ECO:0000313" key="3">
    <source>
        <dbReference type="Proteomes" id="UP000886998"/>
    </source>
</evidence>
<sequence>MLAMYVDVEQKMWDRISPFVTFAYNTARQDTTSFTPFFLTFDREAETTPDAMFQEPIEYTAPDVVARLVTQAEESRQLAQIRTLEAQEKDRRRYNPRHRAVLYQQGDLVGIYIPVRKVGRSEKLLKKFFGPYQVLRKLSEVTYEVHDLIRPLEDENKSKDIVHVLRMKPYYDPDLQAHFNDSVASDDRRFGESPWKERLYRTNNTLKIPETDTLEPARMLFF</sequence>
<dbReference type="OrthoDB" id="6428870at2759"/>
<dbReference type="Proteomes" id="UP000886998">
    <property type="component" value="Unassembled WGS sequence"/>
</dbReference>
<name>A0A8X7CSI8_9ARAC</name>
<protein>
    <submittedName>
        <fullName evidence="2">Transposon Ty3-I Gag-Pol polyprotein</fullName>
    </submittedName>
</protein>
<accession>A0A8X7CSI8</accession>
<gene>
    <name evidence="2" type="primary">TY3B-I_489</name>
    <name evidence="2" type="ORF">TNIN_177441</name>
</gene>
<proteinExistence type="predicted"/>
<dbReference type="Pfam" id="PF22938">
    <property type="entry name" value="Integrase_p58_C"/>
    <property type="match status" value="1"/>
</dbReference>
<feature type="domain" description="Integrase p58-like C-terminal" evidence="1">
    <location>
        <begin position="130"/>
        <end position="169"/>
    </location>
</feature>
<organism evidence="2 3">
    <name type="scientific">Trichonephila inaurata madagascariensis</name>
    <dbReference type="NCBI Taxonomy" id="2747483"/>
    <lineage>
        <taxon>Eukaryota</taxon>
        <taxon>Metazoa</taxon>
        <taxon>Ecdysozoa</taxon>
        <taxon>Arthropoda</taxon>
        <taxon>Chelicerata</taxon>
        <taxon>Arachnida</taxon>
        <taxon>Araneae</taxon>
        <taxon>Araneomorphae</taxon>
        <taxon>Entelegynae</taxon>
        <taxon>Araneoidea</taxon>
        <taxon>Nephilidae</taxon>
        <taxon>Trichonephila</taxon>
        <taxon>Trichonephila inaurata</taxon>
    </lineage>
</organism>
<evidence type="ECO:0000259" key="1">
    <source>
        <dbReference type="Pfam" id="PF22938"/>
    </source>
</evidence>
<keyword evidence="3" id="KW-1185">Reference proteome</keyword>
<evidence type="ECO:0000313" key="2">
    <source>
        <dbReference type="EMBL" id="GFY75052.1"/>
    </source>
</evidence>
<reference evidence="2" key="1">
    <citation type="submission" date="2020-08" db="EMBL/GenBank/DDBJ databases">
        <title>Multicomponent nature underlies the extraordinary mechanical properties of spider dragline silk.</title>
        <authorList>
            <person name="Kono N."/>
            <person name="Nakamura H."/>
            <person name="Mori M."/>
            <person name="Yoshida Y."/>
            <person name="Ohtoshi R."/>
            <person name="Malay A.D."/>
            <person name="Moran D.A.P."/>
            <person name="Tomita M."/>
            <person name="Numata K."/>
            <person name="Arakawa K."/>
        </authorList>
    </citation>
    <scope>NUCLEOTIDE SEQUENCE</scope>
</reference>